<dbReference type="AlphaFoldDB" id="A0AAV4UC94"/>
<evidence type="ECO:0000313" key="2">
    <source>
        <dbReference type="Proteomes" id="UP001054945"/>
    </source>
</evidence>
<comment type="caution">
    <text evidence="1">The sequence shown here is derived from an EMBL/GenBank/DDBJ whole genome shotgun (WGS) entry which is preliminary data.</text>
</comment>
<proteinExistence type="predicted"/>
<sequence length="114" mass="13610">MIRTIPSRYFSQNHFIANRPVNDNDTNLTNHNRPPRRLVKDCFPILSAGKSLDYSSIRRLQTEWHQKLLPTEMRKKRLMKGELANIADEWTSFTENHRDCPAEEEIRRARYRSL</sequence>
<accession>A0AAV4UC94</accession>
<protein>
    <submittedName>
        <fullName evidence="1">Uncharacterized protein</fullName>
    </submittedName>
</protein>
<dbReference type="Proteomes" id="UP001054945">
    <property type="component" value="Unassembled WGS sequence"/>
</dbReference>
<organism evidence="1 2">
    <name type="scientific">Caerostris extrusa</name>
    <name type="common">Bark spider</name>
    <name type="synonym">Caerostris bankana</name>
    <dbReference type="NCBI Taxonomy" id="172846"/>
    <lineage>
        <taxon>Eukaryota</taxon>
        <taxon>Metazoa</taxon>
        <taxon>Ecdysozoa</taxon>
        <taxon>Arthropoda</taxon>
        <taxon>Chelicerata</taxon>
        <taxon>Arachnida</taxon>
        <taxon>Araneae</taxon>
        <taxon>Araneomorphae</taxon>
        <taxon>Entelegynae</taxon>
        <taxon>Araneoidea</taxon>
        <taxon>Araneidae</taxon>
        <taxon>Caerostris</taxon>
    </lineage>
</organism>
<name>A0AAV4UC94_CAEEX</name>
<evidence type="ECO:0000313" key="1">
    <source>
        <dbReference type="EMBL" id="GIY55382.1"/>
    </source>
</evidence>
<dbReference type="EMBL" id="BPLR01012636">
    <property type="protein sequence ID" value="GIY55382.1"/>
    <property type="molecule type" value="Genomic_DNA"/>
</dbReference>
<gene>
    <name evidence="1" type="ORF">CEXT_647761</name>
</gene>
<reference evidence="1 2" key="1">
    <citation type="submission" date="2021-06" db="EMBL/GenBank/DDBJ databases">
        <title>Caerostris extrusa draft genome.</title>
        <authorList>
            <person name="Kono N."/>
            <person name="Arakawa K."/>
        </authorList>
    </citation>
    <scope>NUCLEOTIDE SEQUENCE [LARGE SCALE GENOMIC DNA]</scope>
</reference>
<keyword evidence="2" id="KW-1185">Reference proteome</keyword>